<evidence type="ECO:0000313" key="2">
    <source>
        <dbReference type="Proteomes" id="UP000386575"/>
    </source>
</evidence>
<dbReference type="RefSeq" id="WP_151041892.1">
    <property type="nucleotide sequence ID" value="NZ_VZUL01000002.1"/>
</dbReference>
<sequence>MVNWRTLEARVDGVIGVTFGEQVRHHPMKNGVADTGRTITLLNGVLHTPSPEGTINIAAGLVSTMVSAEAALVVERSKFPVIVFHKGDRIKGMDLPGQPFWEVKSVNDRYSSILVLALNQV</sequence>
<name>A0A6A1TSD9_NEOGA</name>
<organism evidence="1 2">
    <name type="scientific">Neorhizobium galegae</name>
    <name type="common">Rhizobium galegae</name>
    <dbReference type="NCBI Taxonomy" id="399"/>
    <lineage>
        <taxon>Bacteria</taxon>
        <taxon>Pseudomonadati</taxon>
        <taxon>Pseudomonadota</taxon>
        <taxon>Alphaproteobacteria</taxon>
        <taxon>Hyphomicrobiales</taxon>
        <taxon>Rhizobiaceae</taxon>
        <taxon>Rhizobium/Agrobacterium group</taxon>
        <taxon>Neorhizobium</taxon>
    </lineage>
</organism>
<gene>
    <name evidence="1" type="ORF">F4V91_08610</name>
</gene>
<comment type="caution">
    <text evidence="1">The sequence shown here is derived from an EMBL/GenBank/DDBJ whole genome shotgun (WGS) entry which is preliminary data.</text>
</comment>
<dbReference type="AlphaFoldDB" id="A0A6A1TSD9"/>
<proteinExistence type="predicted"/>
<accession>A0A6A1TSD9</accession>
<dbReference type="Proteomes" id="UP000386575">
    <property type="component" value="Unassembled WGS sequence"/>
</dbReference>
<protein>
    <submittedName>
        <fullName evidence="1">Uncharacterized protein</fullName>
    </submittedName>
</protein>
<evidence type="ECO:0000313" key="1">
    <source>
        <dbReference type="EMBL" id="KAB1086484.1"/>
    </source>
</evidence>
<dbReference type="EMBL" id="VZUL01000002">
    <property type="protein sequence ID" value="KAB1086484.1"/>
    <property type="molecule type" value="Genomic_DNA"/>
</dbReference>
<reference evidence="1 2" key="1">
    <citation type="submission" date="2019-09" db="EMBL/GenBank/DDBJ databases">
        <title>Genome sequencing of Ng87 strain.</title>
        <authorList>
            <person name="Karasev E.S."/>
            <person name="Andronov E."/>
        </authorList>
    </citation>
    <scope>NUCLEOTIDE SEQUENCE [LARGE SCALE GENOMIC DNA]</scope>
    <source>
        <strain evidence="1 2">Ng87</strain>
    </source>
</reference>